<accession>A0A832UPU3</accession>
<dbReference type="InterPro" id="IPR029044">
    <property type="entry name" value="Nucleotide-diphossugar_trans"/>
</dbReference>
<dbReference type="AlphaFoldDB" id="A0A832UPU3"/>
<comment type="caution">
    <text evidence="3">The sequence shown here is derived from an EMBL/GenBank/DDBJ whole genome shotgun (WGS) entry which is preliminary data.</text>
</comment>
<evidence type="ECO:0000259" key="2">
    <source>
        <dbReference type="PROSITE" id="PS50966"/>
    </source>
</evidence>
<dbReference type="InterPro" id="IPR025877">
    <property type="entry name" value="MobA-like_NTP_Trfase"/>
</dbReference>
<dbReference type="PROSITE" id="PS50966">
    <property type="entry name" value="ZF_SWIM"/>
    <property type="match status" value="1"/>
</dbReference>
<organism evidence="3 4">
    <name type="scientific">Candidatus Undinarchaeum marinum</name>
    <dbReference type="NCBI Taxonomy" id="2756141"/>
    <lineage>
        <taxon>Archaea</taxon>
        <taxon>Candidatus Undinarchaeota</taxon>
        <taxon>Candidatus Undinarchaeia</taxon>
        <taxon>Candidatus Undinarchaeales</taxon>
        <taxon>Candidatus Undinarchaeaceae</taxon>
        <taxon>Candidatus Undinarchaeum</taxon>
    </lineage>
</organism>
<dbReference type="EMBL" id="DVAD01000012">
    <property type="protein sequence ID" value="HIJ99581.1"/>
    <property type="molecule type" value="Genomic_DNA"/>
</dbReference>
<keyword evidence="1" id="KW-0479">Metal-binding</keyword>
<keyword evidence="4" id="KW-1185">Reference proteome</keyword>
<dbReference type="Gene3D" id="3.90.550.10">
    <property type="entry name" value="Spore Coat Polysaccharide Biosynthesis Protein SpsA, Chain A"/>
    <property type="match status" value="1"/>
</dbReference>
<feature type="domain" description="SWIM-type" evidence="2">
    <location>
        <begin position="238"/>
        <end position="274"/>
    </location>
</feature>
<evidence type="ECO:0000313" key="3">
    <source>
        <dbReference type="EMBL" id="HIJ99581.1"/>
    </source>
</evidence>
<dbReference type="Proteomes" id="UP000604391">
    <property type="component" value="Unassembled WGS sequence"/>
</dbReference>
<dbReference type="GO" id="GO:0016779">
    <property type="term" value="F:nucleotidyltransferase activity"/>
    <property type="evidence" value="ECO:0007669"/>
    <property type="project" value="UniProtKB-ARBA"/>
</dbReference>
<dbReference type="Pfam" id="PF04434">
    <property type="entry name" value="SWIM"/>
    <property type="match status" value="1"/>
</dbReference>
<dbReference type="GO" id="GO:0008270">
    <property type="term" value="F:zinc ion binding"/>
    <property type="evidence" value="ECO:0007669"/>
    <property type="project" value="UniProtKB-KW"/>
</dbReference>
<gene>
    <name evidence="3" type="ORF">H1011_02040</name>
</gene>
<evidence type="ECO:0000313" key="4">
    <source>
        <dbReference type="Proteomes" id="UP000604391"/>
    </source>
</evidence>
<reference evidence="3 4" key="1">
    <citation type="journal article" name="Nat. Commun.">
        <title>Undinarchaeota illuminate DPANN phylogeny and the impact of gene transfer on archaeal evolution.</title>
        <authorList>
            <person name="Dombrowski N."/>
            <person name="Williams T.A."/>
            <person name="Sun J."/>
            <person name="Woodcroft B.J."/>
            <person name="Lee J.H."/>
            <person name="Minh B.Q."/>
            <person name="Rinke C."/>
            <person name="Spang A."/>
        </authorList>
    </citation>
    <scope>NUCLEOTIDE SEQUENCE [LARGE SCALE GENOMIC DNA]</scope>
    <source>
        <strain evidence="3">MAG_bin17</strain>
    </source>
</reference>
<protein>
    <submittedName>
        <fullName evidence="3">NTP transferase domain-containing protein</fullName>
    </submittedName>
</protein>
<keyword evidence="1" id="KW-0862">Zinc</keyword>
<evidence type="ECO:0000256" key="1">
    <source>
        <dbReference type="PROSITE-ProRule" id="PRU00325"/>
    </source>
</evidence>
<dbReference type="SUPFAM" id="SSF53448">
    <property type="entry name" value="Nucleotide-diphospho-sugar transferases"/>
    <property type="match status" value="1"/>
</dbReference>
<proteinExistence type="predicted"/>
<dbReference type="Pfam" id="PF12804">
    <property type="entry name" value="NTP_transf_3"/>
    <property type="match status" value="1"/>
</dbReference>
<sequence length="278" mass="31582">MKCSAVLLSPGLREGKDPSFLDVYGETILEIAFRNAKKAFKRTLVVAENYKGQKAYEKLVDCDVVADMSPDKSFLTRLLIGLKSCKTQYAFVTTCTMPLIDPKTIGMMMSKIEEHEYDAVIPKIGNSLELLHSIYRTGPVSKSLENSIGDLAYDLETALTKMNTLFIPESEFSELDPALSTFFKVGSEIDYQTLKNRYRKKTYRNRLKKASRISSGTSAEIETENTAYYRVPGTEKSHEVVLNKRKNMWSCDCRYFTMRGNYCSHILASQKTREKDAD</sequence>
<name>A0A832UPU3_9ARCH</name>
<dbReference type="InterPro" id="IPR007527">
    <property type="entry name" value="Znf_SWIM"/>
</dbReference>
<keyword evidence="1" id="KW-0863">Zinc-finger</keyword>
<keyword evidence="3" id="KW-0808">Transferase</keyword>